<keyword evidence="4" id="KW-1185">Reference proteome</keyword>
<evidence type="ECO:0000256" key="1">
    <source>
        <dbReference type="SAM" id="MobiDB-lite"/>
    </source>
</evidence>
<evidence type="ECO:0000313" key="4">
    <source>
        <dbReference type="Proteomes" id="UP000321413"/>
    </source>
</evidence>
<evidence type="ECO:0000313" key="3">
    <source>
        <dbReference type="EMBL" id="TXG02090.1"/>
    </source>
</evidence>
<dbReference type="InterPro" id="IPR014262">
    <property type="entry name" value="HAF_rpt"/>
</dbReference>
<dbReference type="Proteomes" id="UP000321413">
    <property type="component" value="Unassembled WGS sequence"/>
</dbReference>
<feature type="region of interest" description="Disordered" evidence="1">
    <location>
        <begin position="347"/>
        <end position="389"/>
    </location>
</feature>
<reference evidence="3 4" key="1">
    <citation type="submission" date="2019-08" db="EMBL/GenBank/DDBJ databases">
        <title>Massilia golmudensis sp. nov., isolated from sand in the Qinghai-Tibetan Plateau.</title>
        <authorList>
            <person name="Zhang B."/>
        </authorList>
    </citation>
    <scope>NUCLEOTIDE SEQUENCE [LARGE SCALE GENOMIC DNA]</scope>
    <source>
        <strain evidence="3 4">GEM5</strain>
    </source>
</reference>
<dbReference type="RefSeq" id="WP_147933403.1">
    <property type="nucleotide sequence ID" value="NZ_VPFD01000002.1"/>
</dbReference>
<dbReference type="NCBIfam" id="TIGR02913">
    <property type="entry name" value="HAF_rpt"/>
    <property type="match status" value="1"/>
</dbReference>
<dbReference type="AlphaFoldDB" id="A0A5C7G7S9"/>
<sequence length="389" mass="41606">MHLRHRLSLVVMSFTLAGAASAYPEYKVTVVGPANSTAADINSAGVVVGYYPYTPTVNHAFLNRGKGLVDLGRLKGTASVAVAINDKGQVLGQWTTSGGQQRGFVYDCARLRDIGVIGGRFTTWRDINNAGYITAYASDTPFNEGISSFLRAPNGALTDIGDLPNDFPGTNPITFSASLNNKNQIAGESGPLTFPDQPLRSFIWTKGKMRDLGDFGWTPNGALSINDRGQATGYAGVPTFFRNRVAFLYSRGRLIDIDGRPPTVERSSGGNGINNRGHIVGGSDHLSGFIWRGKKMQSLNALINPASGWDISDPRAINDAGQIAANAYRNGVRYAVRLDLIKPHADAVPPAEHDEEPSLEAPLSPQAAAKRAQEEAEGIAKEVAKPVAQ</sequence>
<dbReference type="EMBL" id="VPFD01000002">
    <property type="protein sequence ID" value="TXG02090.1"/>
    <property type="molecule type" value="Genomic_DNA"/>
</dbReference>
<feature type="compositionally biased region" description="Basic and acidic residues" evidence="1">
    <location>
        <begin position="371"/>
        <end position="389"/>
    </location>
</feature>
<proteinExistence type="predicted"/>
<name>A0A5C7G7S9_9BURK</name>
<gene>
    <name evidence="3" type="ORF">FVD38_02610</name>
</gene>
<comment type="caution">
    <text evidence="3">The sequence shown here is derived from an EMBL/GenBank/DDBJ whole genome shotgun (WGS) entry which is preliminary data.</text>
</comment>
<feature type="signal peptide" evidence="2">
    <location>
        <begin position="1"/>
        <end position="22"/>
    </location>
</feature>
<organism evidence="3 4">
    <name type="scientific">Massilia arenae</name>
    <dbReference type="NCBI Taxonomy" id="2603288"/>
    <lineage>
        <taxon>Bacteria</taxon>
        <taxon>Pseudomonadati</taxon>
        <taxon>Pseudomonadota</taxon>
        <taxon>Betaproteobacteria</taxon>
        <taxon>Burkholderiales</taxon>
        <taxon>Oxalobacteraceae</taxon>
        <taxon>Telluria group</taxon>
        <taxon>Massilia</taxon>
    </lineage>
</organism>
<accession>A0A5C7G7S9</accession>
<evidence type="ECO:0000256" key="2">
    <source>
        <dbReference type="SAM" id="SignalP"/>
    </source>
</evidence>
<keyword evidence="2" id="KW-0732">Signal</keyword>
<protein>
    <submittedName>
        <fullName evidence="3">HAF repeat-containing protein</fullName>
    </submittedName>
</protein>
<feature type="chain" id="PRO_5023085433" evidence="2">
    <location>
        <begin position="23"/>
        <end position="389"/>
    </location>
</feature>